<evidence type="ECO:0000256" key="1">
    <source>
        <dbReference type="ARBA" id="ARBA00001974"/>
    </source>
</evidence>
<dbReference type="NCBIfam" id="NF006002">
    <property type="entry name" value="PRK08132.1"/>
    <property type="match status" value="1"/>
</dbReference>
<dbReference type="InterPro" id="IPR036188">
    <property type="entry name" value="FAD/NAD-bd_sf"/>
</dbReference>
<keyword evidence="3" id="KW-0274">FAD</keyword>
<dbReference type="PRINTS" id="PR00420">
    <property type="entry name" value="RNGMNOXGNASE"/>
</dbReference>
<evidence type="ECO:0000256" key="4">
    <source>
        <dbReference type="SAM" id="MobiDB-lite"/>
    </source>
</evidence>
<dbReference type="GO" id="GO:0071949">
    <property type="term" value="F:FAD binding"/>
    <property type="evidence" value="ECO:0007669"/>
    <property type="project" value="InterPro"/>
</dbReference>
<keyword evidence="7" id="KW-1185">Reference proteome</keyword>
<evidence type="ECO:0000313" key="6">
    <source>
        <dbReference type="EMBL" id="PLW82408.1"/>
    </source>
</evidence>
<dbReference type="Gene3D" id="3.50.50.60">
    <property type="entry name" value="FAD/NAD(P)-binding domain"/>
    <property type="match status" value="1"/>
</dbReference>
<dbReference type="Gene3D" id="3.40.30.120">
    <property type="match status" value="1"/>
</dbReference>
<feature type="domain" description="FAD-binding" evidence="5">
    <location>
        <begin position="35"/>
        <end position="376"/>
    </location>
</feature>
<dbReference type="RefSeq" id="WP_101521660.1">
    <property type="nucleotide sequence ID" value="NZ_PKLZ01000008.1"/>
</dbReference>
<dbReference type="SUPFAM" id="SSF51905">
    <property type="entry name" value="FAD/NAD(P)-binding domain"/>
    <property type="match status" value="1"/>
</dbReference>
<dbReference type="InterPro" id="IPR002938">
    <property type="entry name" value="FAD-bd"/>
</dbReference>
<comment type="cofactor">
    <cofactor evidence="1">
        <name>FAD</name>
        <dbReference type="ChEBI" id="CHEBI:57692"/>
    </cofactor>
</comment>
<dbReference type="GO" id="GO:0016709">
    <property type="term" value="F:oxidoreductase activity, acting on paired donors, with incorporation or reduction of molecular oxygen, NAD(P)H as one donor, and incorporation of one atom of oxygen"/>
    <property type="evidence" value="ECO:0007669"/>
    <property type="project" value="UniProtKB-ARBA"/>
</dbReference>
<evidence type="ECO:0000313" key="7">
    <source>
        <dbReference type="Proteomes" id="UP000234845"/>
    </source>
</evidence>
<organism evidence="6 7">
    <name type="scientific">Kineobactrum sediminis</name>
    <dbReference type="NCBI Taxonomy" id="1905677"/>
    <lineage>
        <taxon>Bacteria</taxon>
        <taxon>Pseudomonadati</taxon>
        <taxon>Pseudomonadota</taxon>
        <taxon>Gammaproteobacteria</taxon>
        <taxon>Cellvibrionales</taxon>
        <taxon>Halieaceae</taxon>
        <taxon>Kineobactrum</taxon>
    </lineage>
</organism>
<gene>
    <name evidence="6" type="ORF">CWI75_11640</name>
</gene>
<dbReference type="Gene3D" id="3.30.70.2450">
    <property type="match status" value="1"/>
</dbReference>
<feature type="region of interest" description="Disordered" evidence="4">
    <location>
        <begin position="423"/>
        <end position="447"/>
    </location>
</feature>
<feature type="compositionally biased region" description="Polar residues" evidence="4">
    <location>
        <begin position="426"/>
        <end position="438"/>
    </location>
</feature>
<keyword evidence="2" id="KW-0285">Flavoprotein</keyword>
<evidence type="ECO:0000256" key="3">
    <source>
        <dbReference type="ARBA" id="ARBA00022827"/>
    </source>
</evidence>
<dbReference type="InterPro" id="IPR050641">
    <property type="entry name" value="RIFMO-like"/>
</dbReference>
<dbReference type="Proteomes" id="UP000234845">
    <property type="component" value="Unassembled WGS sequence"/>
</dbReference>
<proteinExistence type="predicted"/>
<protein>
    <submittedName>
        <fullName evidence="6">Monooxygenase</fullName>
    </submittedName>
</protein>
<sequence length="568" mass="63361">MRPAGRRELDSLYFDYPTYPFRTPPELAGESPLHPVLIVGAGPIGLVAALTLARLGIASVVLEQKDTLNDGSRAICVSRYSFETLQQLGVVDRFLAKGLGWTSGRCYFRDQLIYRFAMPNPEDERFYPMYNIQQQYIEQFLVDEAAKYPELIDIRWQSEVSGVVQTEHAVELQVETPEGSYSAKGRYLLAADGARSAVRNLMDLRLNGKNLPGNYVIADLRMEHDFPTERRSFFESSANPQATILIHKQPDNIWRVDWQVPAGADLEEAVSEATVRARVADILTMIDHTGSWELEWWSIYTANTLCLDDYRHRRVLFIGDAAHIVPIFGVRGLNNGIADAVNAGWKLAYQLRDGAGHQLLDSYTPERRGATLDVFRNAGKSSRFMTPPTRGYVLMRKAVLELSLTQDFVRPFADPRQVQPWIYDQSPLTSPDQDSSDFSAGPPPGAPLQNIRLGNDDFLLDYPGRGFNVLYFAGKEPVDAAIPSLAEHLRKLDPLLRTLVIGTGTAVDFAGEWTLPDPAGHLARTYGAIPGSLYLVRPDRHVAGRWREANAVATIAAMNRALGVPCDE</sequence>
<dbReference type="Pfam" id="PF01494">
    <property type="entry name" value="FAD_binding_3"/>
    <property type="match status" value="1"/>
</dbReference>
<dbReference type="AlphaFoldDB" id="A0A2N5Y1Y8"/>
<dbReference type="PANTHER" id="PTHR43004:SF19">
    <property type="entry name" value="BINDING MONOOXYGENASE, PUTATIVE (JCVI)-RELATED"/>
    <property type="match status" value="1"/>
</dbReference>
<name>A0A2N5Y1Y8_9GAMM</name>
<comment type="caution">
    <text evidence="6">The sequence shown here is derived from an EMBL/GenBank/DDBJ whole genome shotgun (WGS) entry which is preliminary data.</text>
</comment>
<keyword evidence="6" id="KW-0560">Oxidoreductase</keyword>
<accession>A0A2N5Y1Y8</accession>
<evidence type="ECO:0000256" key="2">
    <source>
        <dbReference type="ARBA" id="ARBA00022630"/>
    </source>
</evidence>
<keyword evidence="6" id="KW-0503">Monooxygenase</keyword>
<reference evidence="7" key="1">
    <citation type="submission" date="2017-11" db="EMBL/GenBank/DDBJ databases">
        <title>The draft genome sequence of Chromatocurvus sp. F02.</title>
        <authorList>
            <person name="Du Z.-J."/>
            <person name="Chang Y.-Q."/>
        </authorList>
    </citation>
    <scope>NUCLEOTIDE SEQUENCE [LARGE SCALE GENOMIC DNA]</scope>
    <source>
        <strain evidence="7">F02</strain>
    </source>
</reference>
<dbReference type="EMBL" id="PKLZ01000008">
    <property type="protein sequence ID" value="PLW82408.1"/>
    <property type="molecule type" value="Genomic_DNA"/>
</dbReference>
<evidence type="ECO:0000259" key="5">
    <source>
        <dbReference type="Pfam" id="PF01494"/>
    </source>
</evidence>
<dbReference type="OrthoDB" id="8672648at2"/>
<dbReference type="PANTHER" id="PTHR43004">
    <property type="entry name" value="TRK SYSTEM POTASSIUM UPTAKE PROTEIN"/>
    <property type="match status" value="1"/>
</dbReference>